<feature type="domain" description="Methyltransferase type 11" evidence="9">
    <location>
        <begin position="48"/>
        <end position="149"/>
    </location>
</feature>
<sequence>MMVNKVQVQKNFGQSAATYDDYAIVQKEMAKVLLAKIKSTGRCFQTILEIGCGTGFFTELLAREYPKALITVLDIAPEMIDMAKEKLSGFSNISYLIADGEKLQIGEESLVASAFDLIVSNVVFQWFTNYAKAFTQYYVLLNTGGYLIFSTLGAGTFKELYSCLNNSSRVKTQQELSCSEGHPNKESFIESKSLQEHLINTGFKFIGVEEVTKQEYFNSCREFLRAIKKIGANNYLAGKLGEQGMGSGIFPLIKSYDSMFSNEQGVFATYQCLFGWGQRDI</sequence>
<dbReference type="InterPro" id="IPR029063">
    <property type="entry name" value="SAM-dependent_MTases_sf"/>
</dbReference>
<dbReference type="Pfam" id="PF08241">
    <property type="entry name" value="Methyltransf_11"/>
    <property type="match status" value="1"/>
</dbReference>
<reference evidence="10 11" key="1">
    <citation type="submission" date="2019-03" db="EMBL/GenBank/DDBJ databases">
        <title>Draft Genome Sequence of Desulfosporosinus fructosivorans Strain 63.6F, Isolated from Marine Sediment in the Baltic Sea.</title>
        <authorList>
            <person name="Hausmann B."/>
            <person name="Vandieken V."/>
            <person name="Pjevac P."/>
            <person name="Schreck K."/>
            <person name="Herbold C.W."/>
            <person name="Loy A."/>
        </authorList>
    </citation>
    <scope>NUCLEOTIDE SEQUENCE [LARGE SCALE GENOMIC DNA]</scope>
    <source>
        <strain evidence="10 11">63.6F</strain>
    </source>
</reference>
<dbReference type="GO" id="GO:0008757">
    <property type="term" value="F:S-adenosylmethionine-dependent methyltransferase activity"/>
    <property type="evidence" value="ECO:0007669"/>
    <property type="project" value="InterPro"/>
</dbReference>
<dbReference type="Proteomes" id="UP000298460">
    <property type="component" value="Unassembled WGS sequence"/>
</dbReference>
<comment type="catalytic activity">
    <reaction evidence="1 8">
        <text>malonyl-[ACP] + S-adenosyl-L-methionine = malonyl-[ACP] methyl ester + S-adenosyl-L-homocysteine</text>
        <dbReference type="Rhea" id="RHEA:17105"/>
        <dbReference type="Rhea" id="RHEA-COMP:9623"/>
        <dbReference type="Rhea" id="RHEA-COMP:9954"/>
        <dbReference type="ChEBI" id="CHEBI:57856"/>
        <dbReference type="ChEBI" id="CHEBI:59789"/>
        <dbReference type="ChEBI" id="CHEBI:78449"/>
        <dbReference type="ChEBI" id="CHEBI:78845"/>
        <dbReference type="EC" id="2.1.1.197"/>
    </reaction>
</comment>
<dbReference type="EMBL" id="SPQQ01000005">
    <property type="protein sequence ID" value="TGE37350.1"/>
    <property type="molecule type" value="Genomic_DNA"/>
</dbReference>
<dbReference type="GO" id="GO:0009102">
    <property type="term" value="P:biotin biosynthetic process"/>
    <property type="evidence" value="ECO:0007669"/>
    <property type="project" value="UniProtKB-UniRule"/>
</dbReference>
<keyword evidence="11" id="KW-1185">Reference proteome</keyword>
<organism evidence="10 11">
    <name type="scientific">Desulfosporosinus fructosivorans</name>
    <dbReference type="NCBI Taxonomy" id="2018669"/>
    <lineage>
        <taxon>Bacteria</taxon>
        <taxon>Bacillati</taxon>
        <taxon>Bacillota</taxon>
        <taxon>Clostridia</taxon>
        <taxon>Eubacteriales</taxon>
        <taxon>Desulfitobacteriaceae</taxon>
        <taxon>Desulfosporosinus</taxon>
    </lineage>
</organism>
<evidence type="ECO:0000256" key="7">
    <source>
        <dbReference type="ARBA" id="ARBA00022756"/>
    </source>
</evidence>
<comment type="caution">
    <text evidence="10">The sequence shown here is derived from an EMBL/GenBank/DDBJ whole genome shotgun (WGS) entry which is preliminary data.</text>
</comment>
<dbReference type="OrthoDB" id="9774345at2"/>
<dbReference type="InterPro" id="IPR013216">
    <property type="entry name" value="Methyltransf_11"/>
</dbReference>
<protein>
    <recommendedName>
        <fullName evidence="3 8">Malonyl-[acyl-carrier protein] O-methyltransferase</fullName>
        <shortName evidence="8">Malonyl-ACP O-methyltransferase</shortName>
        <ecNumber evidence="3 8">2.1.1.197</ecNumber>
    </recommendedName>
    <alternativeName>
        <fullName evidence="8">Biotin synthesis protein BioC</fullName>
    </alternativeName>
</protein>
<comment type="pathway">
    <text evidence="2 8">Cofactor biosynthesis; biotin biosynthesis.</text>
</comment>
<dbReference type="SUPFAM" id="SSF53335">
    <property type="entry name" value="S-adenosyl-L-methionine-dependent methyltransferases"/>
    <property type="match status" value="1"/>
</dbReference>
<comment type="similarity">
    <text evidence="8">Belongs to the methyltransferase superfamily.</text>
</comment>
<dbReference type="PANTHER" id="PTHR43861">
    <property type="entry name" value="TRANS-ACONITATE 2-METHYLTRANSFERASE-RELATED"/>
    <property type="match status" value="1"/>
</dbReference>
<keyword evidence="7 8" id="KW-0093">Biotin biosynthesis</keyword>
<dbReference type="Gene3D" id="3.40.50.150">
    <property type="entry name" value="Vaccinia Virus protein VP39"/>
    <property type="match status" value="1"/>
</dbReference>
<evidence type="ECO:0000313" key="11">
    <source>
        <dbReference type="Proteomes" id="UP000298460"/>
    </source>
</evidence>
<dbReference type="AlphaFoldDB" id="A0A4Z0R3I7"/>
<evidence type="ECO:0000256" key="1">
    <source>
        <dbReference type="ARBA" id="ARBA00000852"/>
    </source>
</evidence>
<dbReference type="GO" id="GO:0010340">
    <property type="term" value="F:carboxyl-O-methyltransferase activity"/>
    <property type="evidence" value="ECO:0007669"/>
    <property type="project" value="UniProtKB-UniRule"/>
</dbReference>
<evidence type="ECO:0000256" key="6">
    <source>
        <dbReference type="ARBA" id="ARBA00022691"/>
    </source>
</evidence>
<dbReference type="GO" id="GO:0102130">
    <property type="term" value="F:malonyl-CoA methyltransferase activity"/>
    <property type="evidence" value="ECO:0007669"/>
    <property type="project" value="UniProtKB-EC"/>
</dbReference>
<dbReference type="RefSeq" id="WP_135548438.1">
    <property type="nucleotide sequence ID" value="NZ_SPQQ01000005.1"/>
</dbReference>
<dbReference type="GO" id="GO:0032259">
    <property type="term" value="P:methylation"/>
    <property type="evidence" value="ECO:0007669"/>
    <property type="project" value="UniProtKB-KW"/>
</dbReference>
<dbReference type="InterPro" id="IPR011814">
    <property type="entry name" value="BioC"/>
</dbReference>
<dbReference type="NCBIfam" id="TIGR02072">
    <property type="entry name" value="BioC"/>
    <property type="match status" value="1"/>
</dbReference>
<evidence type="ECO:0000256" key="3">
    <source>
        <dbReference type="ARBA" id="ARBA00012327"/>
    </source>
</evidence>
<comment type="function">
    <text evidence="8">Converts the free carboxyl group of a malonyl-thioester to its methyl ester by transfer of a methyl group from S-adenosyl-L-methionine (SAM). It allows to synthesize pimeloyl-ACP via the fatty acid synthetic pathway.</text>
</comment>
<evidence type="ECO:0000256" key="4">
    <source>
        <dbReference type="ARBA" id="ARBA00022603"/>
    </source>
</evidence>
<evidence type="ECO:0000259" key="9">
    <source>
        <dbReference type="Pfam" id="PF08241"/>
    </source>
</evidence>
<keyword evidence="5 8" id="KW-0808">Transferase</keyword>
<evidence type="ECO:0000256" key="8">
    <source>
        <dbReference type="HAMAP-Rule" id="MF_00835"/>
    </source>
</evidence>
<keyword evidence="4 8" id="KW-0489">Methyltransferase</keyword>
<name>A0A4Z0R3I7_9FIRM</name>
<dbReference type="CDD" id="cd02440">
    <property type="entry name" value="AdoMet_MTases"/>
    <property type="match status" value="1"/>
</dbReference>
<evidence type="ECO:0000256" key="2">
    <source>
        <dbReference type="ARBA" id="ARBA00004746"/>
    </source>
</evidence>
<gene>
    <name evidence="8 10" type="primary">bioC</name>
    <name evidence="10" type="ORF">E4K67_16050</name>
</gene>
<proteinExistence type="inferred from homology"/>
<dbReference type="EC" id="2.1.1.197" evidence="3 8"/>
<evidence type="ECO:0000256" key="5">
    <source>
        <dbReference type="ARBA" id="ARBA00022679"/>
    </source>
</evidence>
<dbReference type="HAMAP" id="MF_00835">
    <property type="entry name" value="BioC"/>
    <property type="match status" value="1"/>
</dbReference>
<dbReference type="UniPathway" id="UPA00078"/>
<accession>A0A4Z0R3I7</accession>
<keyword evidence="6 8" id="KW-0949">S-adenosyl-L-methionine</keyword>
<evidence type="ECO:0000313" key="10">
    <source>
        <dbReference type="EMBL" id="TGE37350.1"/>
    </source>
</evidence>